<name>A0A9D3XCG4_9SAUR</name>
<comment type="similarity">
    <text evidence="1">Belongs to the canopy family.</text>
</comment>
<comment type="caution">
    <text evidence="3">The sequence shown here is derived from an EMBL/GenBank/DDBJ whole genome shotgun (WGS) entry which is preliminary data.</text>
</comment>
<protein>
    <recommendedName>
        <fullName evidence="2">DUF3456 domain-containing protein</fullName>
    </recommendedName>
</protein>
<proteinExistence type="inferred from homology"/>
<dbReference type="Pfam" id="PF11938">
    <property type="entry name" value="DUF3456"/>
    <property type="match status" value="1"/>
</dbReference>
<accession>A0A9D3XCG4</accession>
<evidence type="ECO:0000313" key="4">
    <source>
        <dbReference type="Proteomes" id="UP000827986"/>
    </source>
</evidence>
<dbReference type="Proteomes" id="UP000827986">
    <property type="component" value="Unassembled WGS sequence"/>
</dbReference>
<dbReference type="EMBL" id="JAHDVG010000474">
    <property type="protein sequence ID" value="KAH1177056.1"/>
    <property type="molecule type" value="Genomic_DNA"/>
</dbReference>
<reference evidence="3" key="1">
    <citation type="submission" date="2021-09" db="EMBL/GenBank/DDBJ databases">
        <title>The genome of Mauremys mutica provides insights into the evolution of semi-aquatic lifestyle.</title>
        <authorList>
            <person name="Gong S."/>
            <person name="Gao Y."/>
        </authorList>
    </citation>
    <scope>NUCLEOTIDE SEQUENCE</scope>
    <source>
        <strain evidence="3">MM-2020</strain>
        <tissue evidence="3">Muscle</tissue>
    </source>
</reference>
<evidence type="ECO:0000313" key="3">
    <source>
        <dbReference type="EMBL" id="KAH1177056.1"/>
    </source>
</evidence>
<dbReference type="GO" id="GO:0005783">
    <property type="term" value="C:endoplasmic reticulum"/>
    <property type="evidence" value="ECO:0007669"/>
    <property type="project" value="TreeGrafter"/>
</dbReference>
<dbReference type="InterPro" id="IPR021852">
    <property type="entry name" value="DUF3456"/>
</dbReference>
<dbReference type="InterPro" id="IPR042415">
    <property type="entry name" value="CNPY"/>
</dbReference>
<dbReference type="PANTHER" id="PTHR13341">
    <property type="entry name" value="MIR-INTERACTING SAPOSIN-LIKE PROTEIN"/>
    <property type="match status" value="1"/>
</dbReference>
<evidence type="ECO:0000259" key="2">
    <source>
        <dbReference type="Pfam" id="PF11938"/>
    </source>
</evidence>
<feature type="non-terminal residue" evidence="3">
    <location>
        <position position="265"/>
    </location>
</feature>
<dbReference type="PANTHER" id="PTHR13341:SF4">
    <property type="entry name" value="CANOPY FGF SIGNALING REGULATOR 1"/>
    <property type="match status" value="1"/>
</dbReference>
<organism evidence="3 4">
    <name type="scientific">Mauremys mutica</name>
    <name type="common">yellowpond turtle</name>
    <dbReference type="NCBI Taxonomy" id="74926"/>
    <lineage>
        <taxon>Eukaryota</taxon>
        <taxon>Metazoa</taxon>
        <taxon>Chordata</taxon>
        <taxon>Craniata</taxon>
        <taxon>Vertebrata</taxon>
        <taxon>Euteleostomi</taxon>
        <taxon>Archelosauria</taxon>
        <taxon>Testudinata</taxon>
        <taxon>Testudines</taxon>
        <taxon>Cryptodira</taxon>
        <taxon>Durocryptodira</taxon>
        <taxon>Testudinoidea</taxon>
        <taxon>Geoemydidae</taxon>
        <taxon>Geoemydinae</taxon>
        <taxon>Mauremys</taxon>
    </lineage>
</organism>
<keyword evidence="4" id="KW-1185">Reference proteome</keyword>
<evidence type="ECO:0000256" key="1">
    <source>
        <dbReference type="ARBA" id="ARBA00007285"/>
    </source>
</evidence>
<dbReference type="AlphaFoldDB" id="A0A9D3XCG4"/>
<feature type="domain" description="DUF3456" evidence="2">
    <location>
        <begin position="129"/>
        <end position="264"/>
    </location>
</feature>
<gene>
    <name evidence="3" type="ORF">KIL84_010758</name>
</gene>
<sequence length="265" mass="30575">MCRNPGSILHPLVPKGMLPLVQRVQDQGPDDPLWEKLTVRKCLFLVFVHFLNNFPEHSSLSKSCLCHTEGGPATLLPPAEDCILSSFHPSSSFLNLRCFLFSKLLFSSVKLEQSHHILKQRILSAEDLRALVDELLYDIRKVNQKRTIDVGSFRISPDGTQERSKVPLAKSETYLTEVLENICDRMNDYQLQVDPQTQKRTFKRFAPRKDEKIYADFKKLYFYSDAYKPLKFACESIIEEYEDEIFSLIAQEADYLADKLCSEKS</sequence>